<gene>
    <name evidence="2" type="ORF">EDD29_2969</name>
</gene>
<comment type="caution">
    <text evidence="2">The sequence shown here is derived from an EMBL/GenBank/DDBJ whole genome shotgun (WGS) entry which is preliminary data.</text>
</comment>
<name>A0A3N1CW06_9ACTN</name>
<dbReference type="RefSeq" id="WP_170201408.1">
    <property type="nucleotide sequence ID" value="NZ_RJKE01000001.1"/>
</dbReference>
<dbReference type="EMBL" id="RJKE01000001">
    <property type="protein sequence ID" value="ROO85425.1"/>
    <property type="molecule type" value="Genomic_DNA"/>
</dbReference>
<reference evidence="2 3" key="1">
    <citation type="submission" date="2018-11" db="EMBL/GenBank/DDBJ databases">
        <title>Sequencing the genomes of 1000 actinobacteria strains.</title>
        <authorList>
            <person name="Klenk H.-P."/>
        </authorList>
    </citation>
    <scope>NUCLEOTIDE SEQUENCE [LARGE SCALE GENOMIC DNA]</scope>
    <source>
        <strain evidence="2 3">DSM 44254</strain>
    </source>
</reference>
<accession>A0A3N1CW06</accession>
<keyword evidence="3" id="KW-1185">Reference proteome</keyword>
<sequence length="50" mass="4923">MSQHGGLANTTGSPGSSSGADSVLEPVATVRRHLVGSYDEPRGQAVASGA</sequence>
<dbReference type="Proteomes" id="UP000272400">
    <property type="component" value="Unassembled WGS sequence"/>
</dbReference>
<protein>
    <submittedName>
        <fullName evidence="2">Uncharacterized protein</fullName>
    </submittedName>
</protein>
<proteinExistence type="predicted"/>
<evidence type="ECO:0000256" key="1">
    <source>
        <dbReference type="SAM" id="MobiDB-lite"/>
    </source>
</evidence>
<evidence type="ECO:0000313" key="2">
    <source>
        <dbReference type="EMBL" id="ROO85425.1"/>
    </source>
</evidence>
<organism evidence="2 3">
    <name type="scientific">Actinocorallia herbida</name>
    <dbReference type="NCBI Taxonomy" id="58109"/>
    <lineage>
        <taxon>Bacteria</taxon>
        <taxon>Bacillati</taxon>
        <taxon>Actinomycetota</taxon>
        <taxon>Actinomycetes</taxon>
        <taxon>Streptosporangiales</taxon>
        <taxon>Thermomonosporaceae</taxon>
        <taxon>Actinocorallia</taxon>
    </lineage>
</organism>
<feature type="region of interest" description="Disordered" evidence="1">
    <location>
        <begin position="1"/>
        <end position="28"/>
    </location>
</feature>
<dbReference type="AlphaFoldDB" id="A0A3N1CW06"/>
<evidence type="ECO:0000313" key="3">
    <source>
        <dbReference type="Proteomes" id="UP000272400"/>
    </source>
</evidence>
<feature type="compositionally biased region" description="Polar residues" evidence="1">
    <location>
        <begin position="1"/>
        <end position="20"/>
    </location>
</feature>